<evidence type="ECO:0000256" key="20">
    <source>
        <dbReference type="SAM" id="Phobius"/>
    </source>
</evidence>
<dbReference type="SUPFAM" id="SSF56112">
    <property type="entry name" value="Protein kinase-like (PK-like)"/>
    <property type="match status" value="1"/>
</dbReference>
<keyword evidence="9" id="KW-0677">Repeat</keyword>
<dbReference type="InterPro" id="IPR024788">
    <property type="entry name" value="Malectin-like_Carb-bd_dom"/>
</dbReference>
<dbReference type="FunFam" id="1.10.510.10:FF:000146">
    <property type="entry name" value="LRR receptor-like serine/threonine-protein kinase IOS1"/>
    <property type="match status" value="1"/>
</dbReference>
<evidence type="ECO:0000256" key="12">
    <source>
        <dbReference type="ARBA" id="ARBA00022840"/>
    </source>
</evidence>
<keyword evidence="5" id="KW-0433">Leucine-rich repeat</keyword>
<dbReference type="Pfam" id="PF12819">
    <property type="entry name" value="Malectin_like"/>
    <property type="match status" value="1"/>
</dbReference>
<comment type="catalytic activity">
    <reaction evidence="18">
        <text>L-seryl-[protein] + ATP = O-phospho-L-seryl-[protein] + ADP + H(+)</text>
        <dbReference type="Rhea" id="RHEA:17989"/>
        <dbReference type="Rhea" id="RHEA-COMP:9863"/>
        <dbReference type="Rhea" id="RHEA-COMP:11604"/>
        <dbReference type="ChEBI" id="CHEBI:15378"/>
        <dbReference type="ChEBI" id="CHEBI:29999"/>
        <dbReference type="ChEBI" id="CHEBI:30616"/>
        <dbReference type="ChEBI" id="CHEBI:83421"/>
        <dbReference type="ChEBI" id="CHEBI:456216"/>
        <dbReference type="EC" id="2.7.11.1"/>
    </reaction>
</comment>
<evidence type="ECO:0000256" key="4">
    <source>
        <dbReference type="ARBA" id="ARBA00022553"/>
    </source>
</evidence>
<comment type="catalytic activity">
    <reaction evidence="17">
        <text>L-threonyl-[protein] + ATP = O-phospho-L-threonyl-[protein] + ADP + H(+)</text>
        <dbReference type="Rhea" id="RHEA:46608"/>
        <dbReference type="Rhea" id="RHEA-COMP:11060"/>
        <dbReference type="Rhea" id="RHEA-COMP:11605"/>
        <dbReference type="ChEBI" id="CHEBI:15378"/>
        <dbReference type="ChEBI" id="CHEBI:30013"/>
        <dbReference type="ChEBI" id="CHEBI:30616"/>
        <dbReference type="ChEBI" id="CHEBI:61977"/>
        <dbReference type="ChEBI" id="CHEBI:456216"/>
        <dbReference type="EC" id="2.7.11.1"/>
    </reaction>
</comment>
<evidence type="ECO:0000256" key="1">
    <source>
        <dbReference type="ARBA" id="ARBA00004162"/>
    </source>
</evidence>
<evidence type="ECO:0000256" key="10">
    <source>
        <dbReference type="ARBA" id="ARBA00022741"/>
    </source>
</evidence>
<dbReference type="InterPro" id="IPR008271">
    <property type="entry name" value="Ser/Thr_kinase_AS"/>
</dbReference>
<dbReference type="PROSITE" id="PS00107">
    <property type="entry name" value="PROTEIN_KINASE_ATP"/>
    <property type="match status" value="1"/>
</dbReference>
<evidence type="ECO:0000259" key="22">
    <source>
        <dbReference type="PROSITE" id="PS50011"/>
    </source>
</evidence>
<evidence type="ECO:0000256" key="19">
    <source>
        <dbReference type="PROSITE-ProRule" id="PRU10141"/>
    </source>
</evidence>
<evidence type="ECO:0000256" key="6">
    <source>
        <dbReference type="ARBA" id="ARBA00022679"/>
    </source>
</evidence>
<evidence type="ECO:0000256" key="5">
    <source>
        <dbReference type="ARBA" id="ARBA00022614"/>
    </source>
</evidence>
<dbReference type="Gene3D" id="2.60.120.430">
    <property type="entry name" value="Galactose-binding lectin"/>
    <property type="match status" value="1"/>
</dbReference>
<evidence type="ECO:0000313" key="24">
    <source>
        <dbReference type="Proteomes" id="UP001140206"/>
    </source>
</evidence>
<dbReference type="GO" id="GO:0005524">
    <property type="term" value="F:ATP binding"/>
    <property type="evidence" value="ECO:0007669"/>
    <property type="project" value="UniProtKB-UniRule"/>
</dbReference>
<keyword evidence="7 20" id="KW-0812">Transmembrane</keyword>
<organism evidence="23 24">
    <name type="scientific">Rhynchospora pubera</name>
    <dbReference type="NCBI Taxonomy" id="906938"/>
    <lineage>
        <taxon>Eukaryota</taxon>
        <taxon>Viridiplantae</taxon>
        <taxon>Streptophyta</taxon>
        <taxon>Embryophyta</taxon>
        <taxon>Tracheophyta</taxon>
        <taxon>Spermatophyta</taxon>
        <taxon>Magnoliopsida</taxon>
        <taxon>Liliopsida</taxon>
        <taxon>Poales</taxon>
        <taxon>Cyperaceae</taxon>
        <taxon>Cyperoideae</taxon>
        <taxon>Rhynchosporeae</taxon>
        <taxon>Rhynchospora</taxon>
    </lineage>
</organism>
<keyword evidence="11 23" id="KW-0418">Kinase</keyword>
<evidence type="ECO:0000256" key="16">
    <source>
        <dbReference type="ARBA" id="ARBA00023180"/>
    </source>
</evidence>
<keyword evidence="15" id="KW-0675">Receptor</keyword>
<dbReference type="Proteomes" id="UP001140206">
    <property type="component" value="Chromosome 3"/>
</dbReference>
<evidence type="ECO:0000313" key="23">
    <source>
        <dbReference type="EMBL" id="KAJ4772759.1"/>
    </source>
</evidence>
<dbReference type="Gene3D" id="3.30.200.20">
    <property type="entry name" value="Phosphorylase Kinase, domain 1"/>
    <property type="match status" value="1"/>
</dbReference>
<dbReference type="InterPro" id="IPR032675">
    <property type="entry name" value="LRR_dom_sf"/>
</dbReference>
<feature type="transmembrane region" description="Helical" evidence="20">
    <location>
        <begin position="533"/>
        <end position="557"/>
    </location>
</feature>
<sequence length="911" mass="101932">MAASLSRSLGLGLVLCLIIVWFSGCDAQVPGFRSIDCGGNNQYTDELGLNWEPDTQFPFGKSANISIPTETHKQYTTLRYFPADTRKYCYPLNVTTRTRYLLRATFLYGNFDNSNVFPKFDLSIDASHWANVVIYDMSTVVSKEVVFLASSSVVSVCVSNALTGQPFISTLELRQLNGSLYYTDFETKSFLSLSARINFGALSEEPIRYPDDSYDRIWQPDTIKKANFLVDVAPGTTNISTTEPIDVSSGAEKPPQKVMQTAVVGMNGTLSYRLNLPGFPGFGWAFSYFSEIEELGPSDTRKFKLVIQGLPDVSKPTVNVLENAAGMYRVYEPGYYNISLPFTFPFKFRKTNDSTKGPILNALEIYKYLSINSGSTDASSIDLLASRYSYASWAQEGGDPCLPIPRSWVRCTDDLQPSISLIVLSGRNLTGNIPEEITKLPRLVEIWLDGNNLTGTIPDFSGCPELRIIHLENNQLTGGIPSSLSSLPNLQELYLQNNMLSGVVPRSLLNKNKNFNYSGNVYLRKERNTKKDFIIIICSMIGVAFLLAAISCSCFLYHKRFKFFSKEDDVTKIPPPPPPQKLQTSSFDEFASVTAHRYSFSELERATSNFEKNIGSGGFGVVYYGKTKDEKEIAVKVLTNESAQGRKQFSNEVSLLSRIHHRNLVSFLGYCPQEGKNMLVYEFMHNGTLKEHLHGLAAKENPLSWLRRLEIAEDSARGIEYLHTGCTPTIIHRDIKTSNILLDKNMRAKVADFGLSKLVADETYASTIVRGTVGYLDPDYYTNQQLTEKSDVYSFGVILFELLSGQPPLCGARLGEKYKHVKDWAKFHYETGDIRAIIDPSLEENYRDIQSIWKIAETAVRCTNIYSTERPTMSEVLQEIQDAIALEQAPASGAVAIPVFSDDTSEYPDLR</sequence>
<dbReference type="SUPFAM" id="SSF52058">
    <property type="entry name" value="L domain-like"/>
    <property type="match status" value="1"/>
</dbReference>
<dbReference type="Gene3D" id="3.80.10.10">
    <property type="entry name" value="Ribonuclease Inhibitor"/>
    <property type="match status" value="1"/>
</dbReference>
<dbReference type="InterPro" id="IPR017441">
    <property type="entry name" value="Protein_kinase_ATP_BS"/>
</dbReference>
<evidence type="ECO:0000256" key="14">
    <source>
        <dbReference type="ARBA" id="ARBA00023136"/>
    </source>
</evidence>
<feature type="domain" description="Protein kinase" evidence="22">
    <location>
        <begin position="608"/>
        <end position="884"/>
    </location>
</feature>
<comment type="caution">
    <text evidence="23">The sequence shown here is derived from an EMBL/GenBank/DDBJ whole genome shotgun (WGS) entry which is preliminary data.</text>
</comment>
<dbReference type="InterPro" id="IPR000719">
    <property type="entry name" value="Prot_kinase_dom"/>
</dbReference>
<keyword evidence="3" id="KW-0723">Serine/threonine-protein kinase</keyword>
<keyword evidence="8 21" id="KW-0732">Signal</keyword>
<dbReference type="FunFam" id="3.80.10.10:FF:000041">
    <property type="entry name" value="LRR receptor-like serine/threonine-protein kinase ERECTA"/>
    <property type="match status" value="1"/>
</dbReference>
<dbReference type="GO" id="GO:0004674">
    <property type="term" value="F:protein serine/threonine kinase activity"/>
    <property type="evidence" value="ECO:0007669"/>
    <property type="project" value="UniProtKB-KW"/>
</dbReference>
<evidence type="ECO:0000256" key="2">
    <source>
        <dbReference type="ARBA" id="ARBA00012513"/>
    </source>
</evidence>
<dbReference type="InterPro" id="IPR001245">
    <property type="entry name" value="Ser-Thr/Tyr_kinase_cat_dom"/>
</dbReference>
<dbReference type="PANTHER" id="PTHR45631">
    <property type="entry name" value="OS07G0107800 PROTEIN-RELATED"/>
    <property type="match status" value="1"/>
</dbReference>
<proteinExistence type="predicted"/>
<dbReference type="Pfam" id="PF07714">
    <property type="entry name" value="PK_Tyr_Ser-Thr"/>
    <property type="match status" value="1"/>
</dbReference>
<dbReference type="PROSITE" id="PS51257">
    <property type="entry name" value="PROKAR_LIPOPROTEIN"/>
    <property type="match status" value="1"/>
</dbReference>
<keyword evidence="4" id="KW-0597">Phosphoprotein</keyword>
<evidence type="ECO:0000256" key="17">
    <source>
        <dbReference type="ARBA" id="ARBA00047899"/>
    </source>
</evidence>
<keyword evidence="10 19" id="KW-0547">Nucleotide-binding</keyword>
<keyword evidence="24" id="KW-1185">Reference proteome</keyword>
<evidence type="ECO:0000256" key="7">
    <source>
        <dbReference type="ARBA" id="ARBA00022692"/>
    </source>
</evidence>
<dbReference type="InterPro" id="IPR011009">
    <property type="entry name" value="Kinase-like_dom_sf"/>
</dbReference>
<feature type="signal peptide" evidence="21">
    <location>
        <begin position="1"/>
        <end position="27"/>
    </location>
</feature>
<evidence type="ECO:0000256" key="3">
    <source>
        <dbReference type="ARBA" id="ARBA00022527"/>
    </source>
</evidence>
<evidence type="ECO:0000256" key="9">
    <source>
        <dbReference type="ARBA" id="ARBA00022737"/>
    </source>
</evidence>
<dbReference type="AlphaFoldDB" id="A0AAV8DXS6"/>
<evidence type="ECO:0000256" key="15">
    <source>
        <dbReference type="ARBA" id="ARBA00023170"/>
    </source>
</evidence>
<evidence type="ECO:0000256" key="18">
    <source>
        <dbReference type="ARBA" id="ARBA00048679"/>
    </source>
</evidence>
<comment type="subcellular location">
    <subcellularLocation>
        <location evidence="1">Cell membrane</location>
        <topology evidence="1">Single-pass membrane protein</topology>
    </subcellularLocation>
</comment>
<dbReference type="CDD" id="cd14066">
    <property type="entry name" value="STKc_IRAK"/>
    <property type="match status" value="1"/>
</dbReference>
<evidence type="ECO:0000256" key="8">
    <source>
        <dbReference type="ARBA" id="ARBA00022729"/>
    </source>
</evidence>
<dbReference type="PROSITE" id="PS50011">
    <property type="entry name" value="PROTEIN_KINASE_DOM"/>
    <property type="match status" value="1"/>
</dbReference>
<evidence type="ECO:0000256" key="11">
    <source>
        <dbReference type="ARBA" id="ARBA00022777"/>
    </source>
</evidence>
<dbReference type="PROSITE" id="PS00108">
    <property type="entry name" value="PROTEIN_KINASE_ST"/>
    <property type="match status" value="1"/>
</dbReference>
<reference evidence="23" key="1">
    <citation type="submission" date="2022-08" db="EMBL/GenBank/DDBJ databases">
        <authorList>
            <person name="Marques A."/>
        </authorList>
    </citation>
    <scope>NUCLEOTIDE SEQUENCE</scope>
    <source>
        <strain evidence="23">RhyPub2mFocal</strain>
        <tissue evidence="23">Leaves</tissue>
    </source>
</reference>
<feature type="binding site" evidence="19">
    <location>
        <position position="636"/>
    </location>
    <ligand>
        <name>ATP</name>
        <dbReference type="ChEBI" id="CHEBI:30616"/>
    </ligand>
</feature>
<protein>
    <recommendedName>
        <fullName evidence="2">non-specific serine/threonine protein kinase</fullName>
        <ecNumber evidence="2">2.7.11.1</ecNumber>
    </recommendedName>
</protein>
<accession>A0AAV8DXS6</accession>
<gene>
    <name evidence="23" type="ORF">LUZ62_057016</name>
</gene>
<evidence type="ECO:0000256" key="13">
    <source>
        <dbReference type="ARBA" id="ARBA00022989"/>
    </source>
</evidence>
<dbReference type="EMBL" id="JAMFTS010000003">
    <property type="protein sequence ID" value="KAJ4772759.1"/>
    <property type="molecule type" value="Genomic_DNA"/>
</dbReference>
<dbReference type="EC" id="2.7.11.1" evidence="2"/>
<keyword evidence="6" id="KW-0808">Transferase</keyword>
<dbReference type="Gene3D" id="1.10.510.10">
    <property type="entry name" value="Transferase(Phosphotransferase) domain 1"/>
    <property type="match status" value="1"/>
</dbReference>
<dbReference type="InterPro" id="IPR001611">
    <property type="entry name" value="Leu-rich_rpt"/>
</dbReference>
<dbReference type="Pfam" id="PF13855">
    <property type="entry name" value="LRR_8"/>
    <property type="match status" value="1"/>
</dbReference>
<keyword evidence="12 19" id="KW-0067">ATP-binding</keyword>
<dbReference type="PANTHER" id="PTHR45631:SF19">
    <property type="entry name" value="PROTEIN KINASE DOMAIN-CONTAINING PROTEIN"/>
    <property type="match status" value="1"/>
</dbReference>
<dbReference type="SMART" id="SM00220">
    <property type="entry name" value="S_TKc"/>
    <property type="match status" value="1"/>
</dbReference>
<feature type="chain" id="PRO_5043854827" description="non-specific serine/threonine protein kinase" evidence="21">
    <location>
        <begin position="28"/>
        <end position="911"/>
    </location>
</feature>
<name>A0AAV8DXS6_9POAL</name>
<keyword evidence="16" id="KW-0325">Glycoprotein</keyword>
<keyword evidence="14 20" id="KW-0472">Membrane</keyword>
<keyword evidence="13 20" id="KW-1133">Transmembrane helix</keyword>
<evidence type="ECO:0000256" key="21">
    <source>
        <dbReference type="SAM" id="SignalP"/>
    </source>
</evidence>
<dbReference type="FunFam" id="3.30.200.20:FF:000394">
    <property type="entry name" value="Leucine-rich repeat receptor-like protein kinase"/>
    <property type="match status" value="1"/>
</dbReference>
<dbReference type="GO" id="GO:0005886">
    <property type="term" value="C:plasma membrane"/>
    <property type="evidence" value="ECO:0007669"/>
    <property type="project" value="UniProtKB-SubCell"/>
</dbReference>